<feature type="active site" description="Charge relay system" evidence="6">
    <location>
        <position position="593"/>
    </location>
</feature>
<feature type="domain" description="Peptidase S8/S53" evidence="8">
    <location>
        <begin position="205"/>
        <end position="634"/>
    </location>
</feature>
<dbReference type="PANTHER" id="PTHR43806:SF66">
    <property type="entry name" value="SERIN ENDOPEPTIDASE"/>
    <property type="match status" value="1"/>
</dbReference>
<evidence type="ECO:0000256" key="4">
    <source>
        <dbReference type="ARBA" id="ARBA00022801"/>
    </source>
</evidence>
<keyword evidence="5 6" id="KW-0720">Serine protease</keyword>
<dbReference type="SUPFAM" id="SSF52743">
    <property type="entry name" value="Subtilisin-like"/>
    <property type="match status" value="1"/>
</dbReference>
<dbReference type="Gene3D" id="3.40.50.200">
    <property type="entry name" value="Peptidase S8/S53 domain"/>
    <property type="match status" value="2"/>
</dbReference>
<evidence type="ECO:0000256" key="2">
    <source>
        <dbReference type="ARBA" id="ARBA00022670"/>
    </source>
</evidence>
<gene>
    <name evidence="10" type="ORF">FJTKL_03921</name>
</gene>
<dbReference type="PROSITE" id="PS51892">
    <property type="entry name" value="SUBTILASE"/>
    <property type="match status" value="1"/>
</dbReference>
<comment type="caution">
    <text evidence="10">The sequence shown here is derived from an EMBL/GenBank/DDBJ whole genome shotgun (WGS) entry which is preliminary data.</text>
</comment>
<evidence type="ECO:0000313" key="11">
    <source>
        <dbReference type="Proteomes" id="UP001600888"/>
    </source>
</evidence>
<dbReference type="EMBL" id="JBAWTH010000016">
    <property type="protein sequence ID" value="KAL2288556.1"/>
    <property type="molecule type" value="Genomic_DNA"/>
</dbReference>
<dbReference type="InterPro" id="IPR023827">
    <property type="entry name" value="Peptidase_S8_Asp-AS"/>
</dbReference>
<comment type="similarity">
    <text evidence="1 6 7">Belongs to the peptidase S8 family.</text>
</comment>
<sequence length="978" mass="103403">MTASPLHPIVPCSFVRPIMVLIHSFYLLGAVNFVHGVVAQDFPGSQPLSRLANGFIVEFADDPQTHSVDVVQKVAAQVSDVTGVQISHKMDLRSTIFNGASFQITKEAQNGANEGLMTTDELLEAALLQMPDITAVYPNTVRYLQAPVDYREVSTEEQHFPSVAKRQTGNGSDESQIYFGPDGTPLINPHEMTGVGRLHAEGITGKGIKIAVIDAGIDAFHEALGGGFGPGFKVAGGYDFVGDQPDNDVDPPVPDNSPQTVCANHGTATSAIAAGLPYKFGFVGVAPNATIYHYKVFPCSGGVSTDVGVNASLAAYEEGVDVINASIGGQGGWGIDLWGVIASRIMANGTAYIIAGGNDGARGTFIANSLSSTQGVPSIGSIDNAYSPTLIANGSYSVNEGEAVTIEYTPGFPANWTSPLEIINLQVNGCTPYPNETYTPNQVILLQRPYAGTPTSSCDQNAQVKAAGIRNILFYNYFDDVATRPLPLVTTEGFPFDWLDGVGYVDNALGTKLAGLVSSGNKITLDLPWKPDNDTRIPRLMKNDISGGFMSNYSTWGPTYEAKIGTTFSAPGANILTAGGTIYGGLVIASGTSFAAPYVAGVAALIKQAHPGITPNEIINRLATTAKPVKMQSNQRETQDYLAPAFQQGGGMIDAYAALKTTTTLNVSDLAFNDTAYSQPQSFEIRNGGGDSVTYELTHNPGPTLYTFSPGNTTVTAFSNDTAFPANMLPDAHAELSFSQSSAEVQAGSTAAFTVQVTPPAGLDASRVPLYSGFITIKGSNGDNLSLAYGGIAAELRSVPVLDTTPGQERTVLIANTTDGDVRPGLDGNNLTSTFTIPRVTGNITTSTALTNLTLPGYQISPLFGSLRLNVSLLQDGVDLGLVSTVGGVQPYYVRDNPTSAYFYGRMADNSFVQDSGTYRFQLRLLRVTGNPDVEADWDQVVTEPFTLILSDVSANSSVVAARERRNSSPGGRKYFPL</sequence>
<accession>A0ABR4F1I6</accession>
<protein>
    <recommendedName>
        <fullName evidence="12">Serin endopeptidase</fullName>
    </recommendedName>
</protein>
<organism evidence="10 11">
    <name type="scientific">Diaporthe vaccinii</name>
    <dbReference type="NCBI Taxonomy" id="105482"/>
    <lineage>
        <taxon>Eukaryota</taxon>
        <taxon>Fungi</taxon>
        <taxon>Dikarya</taxon>
        <taxon>Ascomycota</taxon>
        <taxon>Pezizomycotina</taxon>
        <taxon>Sordariomycetes</taxon>
        <taxon>Sordariomycetidae</taxon>
        <taxon>Diaporthales</taxon>
        <taxon>Diaporthaceae</taxon>
        <taxon>Diaporthe</taxon>
        <taxon>Diaporthe eres species complex</taxon>
    </lineage>
</organism>
<proteinExistence type="inferred from homology"/>
<evidence type="ECO:0000259" key="9">
    <source>
        <dbReference type="Pfam" id="PF06280"/>
    </source>
</evidence>
<feature type="active site" description="Charge relay system" evidence="6">
    <location>
        <position position="214"/>
    </location>
</feature>
<dbReference type="EMBL" id="JBAWTH010000016">
    <property type="protein sequence ID" value="KAL2288557.1"/>
    <property type="molecule type" value="Genomic_DNA"/>
</dbReference>
<keyword evidence="2 6" id="KW-0645">Protease</keyword>
<reference evidence="10 11" key="1">
    <citation type="submission" date="2024-03" db="EMBL/GenBank/DDBJ databases">
        <title>A high-quality draft genome sequence of Diaporthe vaccinii, a causative agent of upright dieback and viscid rot disease in cranberry plants.</title>
        <authorList>
            <person name="Sarrasin M."/>
            <person name="Lang B.F."/>
            <person name="Burger G."/>
        </authorList>
    </citation>
    <scope>NUCLEOTIDE SEQUENCE [LARGE SCALE GENOMIC DNA]</scope>
    <source>
        <strain evidence="10 11">IS7</strain>
    </source>
</reference>
<keyword evidence="11" id="KW-1185">Reference proteome</keyword>
<dbReference type="InterPro" id="IPR050131">
    <property type="entry name" value="Peptidase_S8_subtilisin-like"/>
</dbReference>
<evidence type="ECO:0000256" key="6">
    <source>
        <dbReference type="PROSITE-ProRule" id="PRU01240"/>
    </source>
</evidence>
<dbReference type="InterPro" id="IPR023828">
    <property type="entry name" value="Peptidase_S8_Ser-AS"/>
</dbReference>
<evidence type="ECO:0000313" key="10">
    <source>
        <dbReference type="EMBL" id="KAL2288556.1"/>
    </source>
</evidence>
<dbReference type="PRINTS" id="PR00723">
    <property type="entry name" value="SUBTILISIN"/>
</dbReference>
<evidence type="ECO:0000256" key="1">
    <source>
        <dbReference type="ARBA" id="ARBA00011073"/>
    </source>
</evidence>
<dbReference type="PROSITE" id="PS00136">
    <property type="entry name" value="SUBTILASE_ASP"/>
    <property type="match status" value="1"/>
</dbReference>
<evidence type="ECO:0000259" key="8">
    <source>
        <dbReference type="Pfam" id="PF00082"/>
    </source>
</evidence>
<feature type="domain" description="C5a peptidase/Subtilisin-like protease SBT2-like Fn3-like" evidence="9">
    <location>
        <begin position="671"/>
        <end position="787"/>
    </location>
</feature>
<dbReference type="Proteomes" id="UP001600888">
    <property type="component" value="Unassembled WGS sequence"/>
</dbReference>
<dbReference type="PROSITE" id="PS00138">
    <property type="entry name" value="SUBTILASE_SER"/>
    <property type="match status" value="1"/>
</dbReference>
<evidence type="ECO:0008006" key="12">
    <source>
        <dbReference type="Google" id="ProtNLM"/>
    </source>
</evidence>
<dbReference type="Pfam" id="PF00082">
    <property type="entry name" value="Peptidase_S8"/>
    <property type="match status" value="1"/>
</dbReference>
<name>A0ABR4F1I6_9PEZI</name>
<dbReference type="CDD" id="cd07489">
    <property type="entry name" value="Peptidases_S8_5"/>
    <property type="match status" value="1"/>
</dbReference>
<dbReference type="PANTHER" id="PTHR43806">
    <property type="entry name" value="PEPTIDASE S8"/>
    <property type="match status" value="1"/>
</dbReference>
<dbReference type="InterPro" id="IPR036852">
    <property type="entry name" value="Peptidase_S8/S53_dom_sf"/>
</dbReference>
<dbReference type="InterPro" id="IPR010435">
    <property type="entry name" value="C5a/SBT2-like_Fn3"/>
</dbReference>
<dbReference type="InterPro" id="IPR015500">
    <property type="entry name" value="Peptidase_S8_subtilisin-rel"/>
</dbReference>
<keyword evidence="3" id="KW-0732">Signal</keyword>
<dbReference type="Pfam" id="PF06280">
    <property type="entry name" value="fn3_5"/>
    <property type="match status" value="1"/>
</dbReference>
<evidence type="ECO:0000256" key="7">
    <source>
        <dbReference type="RuleBase" id="RU003355"/>
    </source>
</evidence>
<dbReference type="InterPro" id="IPR000209">
    <property type="entry name" value="Peptidase_S8/S53_dom"/>
</dbReference>
<dbReference type="InterPro" id="IPR034187">
    <property type="entry name" value="Peptidases_S8_5"/>
</dbReference>
<evidence type="ECO:0000256" key="5">
    <source>
        <dbReference type="ARBA" id="ARBA00022825"/>
    </source>
</evidence>
<feature type="active site" description="Charge relay system" evidence="6">
    <location>
        <position position="265"/>
    </location>
</feature>
<keyword evidence="4 6" id="KW-0378">Hydrolase</keyword>
<evidence type="ECO:0000256" key="3">
    <source>
        <dbReference type="ARBA" id="ARBA00022729"/>
    </source>
</evidence>